<dbReference type="GO" id="GO:0005737">
    <property type="term" value="C:cytoplasm"/>
    <property type="evidence" value="ECO:0007669"/>
    <property type="project" value="UniProtKB-SubCell"/>
</dbReference>
<feature type="binding site" evidence="11">
    <location>
        <position position="171"/>
    </location>
    <ligand>
        <name>Mg(2+)</name>
        <dbReference type="ChEBI" id="CHEBI:18420"/>
        <label>2</label>
    </ligand>
</feature>
<keyword evidence="12" id="KW-1133">Transmembrane helix</keyword>
<evidence type="ECO:0000313" key="15">
    <source>
        <dbReference type="Proteomes" id="UP000503580"/>
    </source>
</evidence>
<dbReference type="Proteomes" id="UP000503580">
    <property type="component" value="Chromosome"/>
</dbReference>
<reference evidence="14 15" key="1">
    <citation type="submission" date="2020-02" db="EMBL/GenBank/DDBJ databases">
        <title>Whole genome PO2S7.</title>
        <authorList>
            <person name="Singha K.M."/>
        </authorList>
    </citation>
    <scope>NUCLEOTIDE SEQUENCE [LARGE SCALE GENOMIC DNA]</scope>
    <source>
        <strain evidence="14 15">PO2S7</strain>
    </source>
</reference>
<comment type="similarity">
    <text evidence="3 11">Belongs to the RNase H family.</text>
</comment>
<dbReference type="GO" id="GO:0000287">
    <property type="term" value="F:magnesium ion binding"/>
    <property type="evidence" value="ECO:0007669"/>
    <property type="project" value="UniProtKB-UniRule"/>
</dbReference>
<keyword evidence="15" id="KW-1185">Reference proteome</keyword>
<evidence type="ECO:0000256" key="6">
    <source>
        <dbReference type="ARBA" id="ARBA00022722"/>
    </source>
</evidence>
<keyword evidence="6 11" id="KW-0540">Nuclease</keyword>
<evidence type="ECO:0000313" key="14">
    <source>
        <dbReference type="EMBL" id="QIR28750.1"/>
    </source>
</evidence>
<dbReference type="InterPro" id="IPR050092">
    <property type="entry name" value="RNase_H"/>
</dbReference>
<evidence type="ECO:0000256" key="4">
    <source>
        <dbReference type="ARBA" id="ARBA00011245"/>
    </source>
</evidence>
<feature type="binding site" evidence="11">
    <location>
        <position position="85"/>
    </location>
    <ligand>
        <name>Mg(2+)</name>
        <dbReference type="ChEBI" id="CHEBI:18420"/>
        <label>1</label>
    </ligand>
</feature>
<comment type="catalytic activity">
    <reaction evidence="1 11">
        <text>Endonucleolytic cleavage to 5'-phosphomonoester.</text>
        <dbReference type="EC" id="3.1.26.4"/>
    </reaction>
</comment>
<evidence type="ECO:0000256" key="7">
    <source>
        <dbReference type="ARBA" id="ARBA00022723"/>
    </source>
</evidence>
<dbReference type="CDD" id="cd09278">
    <property type="entry name" value="RNase_HI_prokaryote_like"/>
    <property type="match status" value="1"/>
</dbReference>
<dbReference type="GO" id="GO:0004523">
    <property type="term" value="F:RNA-DNA hybrid ribonuclease activity"/>
    <property type="evidence" value="ECO:0007669"/>
    <property type="project" value="UniProtKB-UniRule"/>
</dbReference>
<dbReference type="PROSITE" id="PS50879">
    <property type="entry name" value="RNASE_H_1"/>
    <property type="match status" value="1"/>
</dbReference>
<evidence type="ECO:0000256" key="2">
    <source>
        <dbReference type="ARBA" id="ARBA00004496"/>
    </source>
</evidence>
<keyword evidence="8 11" id="KW-0255">Endonuclease</keyword>
<evidence type="ECO:0000256" key="9">
    <source>
        <dbReference type="ARBA" id="ARBA00022801"/>
    </source>
</evidence>
<proteinExistence type="inferred from homology"/>
<name>A0A6G9RP97_9ENTR</name>
<keyword evidence="12" id="KW-0472">Membrane</keyword>
<comment type="function">
    <text evidence="11">Endonuclease that specifically degrades the RNA of RNA-DNA hybrids.</text>
</comment>
<evidence type="ECO:0000256" key="12">
    <source>
        <dbReference type="SAM" id="Phobius"/>
    </source>
</evidence>
<comment type="subunit">
    <text evidence="4 11">Monomer.</text>
</comment>
<keyword evidence="12" id="KW-0812">Transmembrane</keyword>
<dbReference type="InterPro" id="IPR036397">
    <property type="entry name" value="RNaseH_sf"/>
</dbReference>
<evidence type="ECO:0000256" key="3">
    <source>
        <dbReference type="ARBA" id="ARBA00005300"/>
    </source>
</evidence>
<feature type="transmembrane region" description="Helical" evidence="12">
    <location>
        <begin position="12"/>
        <end position="30"/>
    </location>
</feature>
<dbReference type="PANTHER" id="PTHR10642:SF26">
    <property type="entry name" value="RIBONUCLEASE H1"/>
    <property type="match status" value="1"/>
</dbReference>
<dbReference type="RefSeq" id="WP_167576678.1">
    <property type="nucleotide sequence ID" value="NZ_CP050321.1"/>
</dbReference>
<keyword evidence="9 11" id="KW-0378">Hydrolase</keyword>
<dbReference type="SUPFAM" id="SSF53098">
    <property type="entry name" value="Ribonuclease H-like"/>
    <property type="match status" value="1"/>
</dbReference>
<keyword evidence="7 11" id="KW-0479">Metal-binding</keyword>
<evidence type="ECO:0000259" key="13">
    <source>
        <dbReference type="PROSITE" id="PS50879"/>
    </source>
</evidence>
<dbReference type="PANTHER" id="PTHR10642">
    <property type="entry name" value="RIBONUCLEASE H1"/>
    <property type="match status" value="1"/>
</dbReference>
<dbReference type="InterPro" id="IPR022892">
    <property type="entry name" value="RNaseHI"/>
</dbReference>
<accession>A0A6G9RP97</accession>
<feature type="binding site" evidence="11">
    <location>
        <position position="47"/>
    </location>
    <ligand>
        <name>Mg(2+)</name>
        <dbReference type="ChEBI" id="CHEBI:18420"/>
        <label>2</label>
    </ligand>
</feature>
<evidence type="ECO:0000256" key="11">
    <source>
        <dbReference type="HAMAP-Rule" id="MF_00042"/>
    </source>
</evidence>
<evidence type="ECO:0000256" key="5">
    <source>
        <dbReference type="ARBA" id="ARBA00022490"/>
    </source>
</evidence>
<dbReference type="GO" id="GO:0043137">
    <property type="term" value="P:DNA replication, removal of RNA primer"/>
    <property type="evidence" value="ECO:0007669"/>
    <property type="project" value="TreeGrafter"/>
</dbReference>
<comment type="cofactor">
    <cofactor evidence="11">
        <name>Mg(2+)</name>
        <dbReference type="ChEBI" id="CHEBI:18420"/>
    </cofactor>
    <text evidence="11">Binds 1 Mg(2+) ion per subunit. May bind a second metal ion at a regulatory site, or after substrate binding.</text>
</comment>
<keyword evidence="5 11" id="KW-0963">Cytoplasm</keyword>
<feature type="binding site" evidence="11">
    <location>
        <position position="47"/>
    </location>
    <ligand>
        <name>Mg(2+)</name>
        <dbReference type="ChEBI" id="CHEBI:18420"/>
        <label>1</label>
    </ligand>
</feature>
<dbReference type="KEGG" id="kgn:GY169_18930"/>
<evidence type="ECO:0000256" key="10">
    <source>
        <dbReference type="ARBA" id="ARBA00022842"/>
    </source>
</evidence>
<evidence type="ECO:0000256" key="8">
    <source>
        <dbReference type="ARBA" id="ARBA00022759"/>
    </source>
</evidence>
<dbReference type="AlphaFoldDB" id="A0A6G9RP97"/>
<evidence type="ECO:0000256" key="1">
    <source>
        <dbReference type="ARBA" id="ARBA00000077"/>
    </source>
</evidence>
<dbReference type="InterPro" id="IPR002156">
    <property type="entry name" value="RNaseH_domain"/>
</dbReference>
<dbReference type="InterPro" id="IPR012337">
    <property type="entry name" value="RNaseH-like_sf"/>
</dbReference>
<dbReference type="EC" id="3.1.26.4" evidence="11"/>
<dbReference type="FunFam" id="3.30.420.10:FF:000008">
    <property type="entry name" value="Ribonuclease H"/>
    <property type="match status" value="1"/>
</dbReference>
<feature type="binding site" evidence="11">
    <location>
        <position position="107"/>
    </location>
    <ligand>
        <name>Mg(2+)</name>
        <dbReference type="ChEBI" id="CHEBI:18420"/>
        <label>1</label>
    </ligand>
</feature>
<gene>
    <name evidence="11 14" type="primary">rnhA</name>
    <name evidence="14" type="ORF">GY169_18930</name>
</gene>
<dbReference type="Pfam" id="PF00075">
    <property type="entry name" value="RNase_H"/>
    <property type="match status" value="1"/>
</dbReference>
<dbReference type="Gene3D" id="3.30.420.10">
    <property type="entry name" value="Ribonuclease H-like superfamily/Ribonuclease H"/>
    <property type="match status" value="1"/>
</dbReference>
<dbReference type="HAMAP" id="MF_00042">
    <property type="entry name" value="RNase_H"/>
    <property type="match status" value="1"/>
</dbReference>
<feature type="domain" description="RNase H type-1" evidence="13">
    <location>
        <begin position="38"/>
        <end position="179"/>
    </location>
</feature>
<organism evidence="14 15">
    <name type="scientific">Kluyvera genomosp. 3</name>
    <dbReference type="NCBI Taxonomy" id="2774055"/>
    <lineage>
        <taxon>Bacteria</taxon>
        <taxon>Pseudomonadati</taxon>
        <taxon>Pseudomonadota</taxon>
        <taxon>Gammaproteobacteria</taxon>
        <taxon>Enterobacterales</taxon>
        <taxon>Enterobacteriaceae</taxon>
        <taxon>Kluyvera</taxon>
    </lineage>
</organism>
<dbReference type="NCBIfam" id="NF001236">
    <property type="entry name" value="PRK00203.1"/>
    <property type="match status" value="1"/>
</dbReference>
<comment type="subcellular location">
    <subcellularLocation>
        <location evidence="2 11">Cytoplasm</location>
    </subcellularLocation>
</comment>
<keyword evidence="10 11" id="KW-0460">Magnesium</keyword>
<dbReference type="GO" id="GO:0003676">
    <property type="term" value="F:nucleic acid binding"/>
    <property type="evidence" value="ECO:0007669"/>
    <property type="project" value="InterPro"/>
</dbReference>
<sequence length="192" mass="21530">MVSVSRTICRVIAVLISVIYVRLAVLLSIADTGSLPEMLKQVEIFTDGSCLGNPGPGGYGAILRYRQREKTFNEGYRLTTNNRMELMAAIVALEALKEPCTVVLSTDSQYVRQGITQWIHNWKKRGWKTADKKPVKNVDLWKRLDAALGQHDIRWEWVKGHAGHPENERCDELARAAASAPTHDDVGYQPEA</sequence>
<dbReference type="EMBL" id="CP050321">
    <property type="protein sequence ID" value="QIR28750.1"/>
    <property type="molecule type" value="Genomic_DNA"/>
</dbReference>
<protein>
    <recommendedName>
        <fullName evidence="11">Ribonuclease H</fullName>
        <shortName evidence="11">RNase H</shortName>
        <ecNumber evidence="11">3.1.26.4</ecNumber>
    </recommendedName>
</protein>